<dbReference type="OrthoDB" id="5061070at2759"/>
<dbReference type="InterPro" id="IPR003130">
    <property type="entry name" value="GED"/>
</dbReference>
<dbReference type="GeneID" id="94353008"/>
<sequence length="116" mass="13177">MVYLGDVTKALGKVSTEMFTHLNEDREALEIENALRAYLELASRRFIDVVPMKLTYVLLDSYMTEMESALLGAATDEKVAELLRESADKAAHRQELLDQVAMFEKGTQIIEMSEFK</sequence>
<reference evidence="2 3" key="1">
    <citation type="journal article" date="2021" name="Genome Biol.">
        <title>AFLAP: assembly-free linkage analysis pipeline using k-mers from genome sequencing data.</title>
        <authorList>
            <person name="Fletcher K."/>
            <person name="Zhang L."/>
            <person name="Gil J."/>
            <person name="Han R."/>
            <person name="Cavanaugh K."/>
            <person name="Michelmore R."/>
        </authorList>
    </citation>
    <scope>NUCLEOTIDE SEQUENCE [LARGE SCALE GENOMIC DNA]</scope>
    <source>
        <strain evidence="2 3">SF5</strain>
    </source>
</reference>
<evidence type="ECO:0000313" key="3">
    <source>
        <dbReference type="Proteomes" id="UP000294530"/>
    </source>
</evidence>
<dbReference type="RefSeq" id="XP_067815888.1">
    <property type="nucleotide sequence ID" value="XM_067967337.1"/>
</dbReference>
<dbReference type="AlphaFoldDB" id="A0A976ICB8"/>
<dbReference type="KEGG" id="blac:94353008"/>
<dbReference type="InterPro" id="IPR020850">
    <property type="entry name" value="GED_dom"/>
</dbReference>
<feature type="domain" description="GED" evidence="1">
    <location>
        <begin position="28"/>
        <end position="116"/>
    </location>
</feature>
<keyword evidence="3" id="KW-1185">Reference proteome</keyword>
<comment type="caution">
    <text evidence="2">The sequence shown here is derived from an EMBL/GenBank/DDBJ whole genome shotgun (WGS) entry which is preliminary data.</text>
</comment>
<dbReference type="PROSITE" id="PS51388">
    <property type="entry name" value="GED"/>
    <property type="match status" value="1"/>
</dbReference>
<dbReference type="Gene3D" id="1.20.120.1240">
    <property type="entry name" value="Dynamin, middle domain"/>
    <property type="match status" value="1"/>
</dbReference>
<proteinExistence type="predicted"/>
<dbReference type="EMBL" id="SHOA02000203">
    <property type="protein sequence ID" value="TDH66389.1"/>
    <property type="molecule type" value="Genomic_DNA"/>
</dbReference>
<dbReference type="GO" id="GO:0005525">
    <property type="term" value="F:GTP binding"/>
    <property type="evidence" value="ECO:0007669"/>
    <property type="project" value="InterPro"/>
</dbReference>
<gene>
    <name evidence="2" type="ORF">CCR75_009296</name>
</gene>
<dbReference type="GO" id="GO:0003924">
    <property type="term" value="F:GTPase activity"/>
    <property type="evidence" value="ECO:0007669"/>
    <property type="project" value="InterPro"/>
</dbReference>
<evidence type="ECO:0000259" key="1">
    <source>
        <dbReference type="PROSITE" id="PS51388"/>
    </source>
</evidence>
<dbReference type="Proteomes" id="UP000294530">
    <property type="component" value="Unassembled WGS sequence"/>
</dbReference>
<evidence type="ECO:0000313" key="2">
    <source>
        <dbReference type="EMBL" id="TDH66389.1"/>
    </source>
</evidence>
<dbReference type="Pfam" id="PF02212">
    <property type="entry name" value="GED"/>
    <property type="match status" value="1"/>
</dbReference>
<organism evidence="2 3">
    <name type="scientific">Bremia lactucae</name>
    <name type="common">Lettuce downy mildew</name>
    <dbReference type="NCBI Taxonomy" id="4779"/>
    <lineage>
        <taxon>Eukaryota</taxon>
        <taxon>Sar</taxon>
        <taxon>Stramenopiles</taxon>
        <taxon>Oomycota</taxon>
        <taxon>Peronosporomycetes</taxon>
        <taxon>Peronosporales</taxon>
        <taxon>Peronosporaceae</taxon>
        <taxon>Bremia</taxon>
    </lineage>
</organism>
<name>A0A976ICB8_BRELC</name>
<protein>
    <recommendedName>
        <fullName evidence="1">GED domain-containing protein</fullName>
    </recommendedName>
</protein>
<accession>A0A976ICB8</accession>